<accession>A0A1X6WL56</accession>
<dbReference type="Pfam" id="PF10502">
    <property type="entry name" value="Peptidase_S26"/>
    <property type="match status" value="1"/>
</dbReference>
<dbReference type="EMBL" id="FWFD01000007">
    <property type="protein sequence ID" value="SLM85005.1"/>
    <property type="molecule type" value="Genomic_DNA"/>
</dbReference>
<dbReference type="PROSITE" id="PS00501">
    <property type="entry name" value="SPASE_I_1"/>
    <property type="match status" value="1"/>
</dbReference>
<dbReference type="InterPro" id="IPR019533">
    <property type="entry name" value="Peptidase_S26"/>
</dbReference>
<dbReference type="SUPFAM" id="SSF51306">
    <property type="entry name" value="LexA/Signal peptidase"/>
    <property type="match status" value="1"/>
</dbReference>
<dbReference type="Gene3D" id="2.10.109.10">
    <property type="entry name" value="Umud Fragment, subunit A"/>
    <property type="match status" value="1"/>
</dbReference>
<dbReference type="InterPro" id="IPR019757">
    <property type="entry name" value="Pept_S26A_signal_pept_1_Lys-AS"/>
</dbReference>
<evidence type="ECO:0000313" key="11">
    <source>
        <dbReference type="EMBL" id="SLM85005.1"/>
    </source>
</evidence>
<feature type="domain" description="Peptidase S26" evidence="10">
    <location>
        <begin position="6"/>
        <end position="175"/>
    </location>
</feature>
<evidence type="ECO:0000256" key="9">
    <source>
        <dbReference type="RuleBase" id="RU362042"/>
    </source>
</evidence>
<protein>
    <recommendedName>
        <fullName evidence="4 8">Signal peptidase I</fullName>
        <ecNumber evidence="4 8">3.4.21.89</ecNumber>
    </recommendedName>
</protein>
<evidence type="ECO:0000259" key="10">
    <source>
        <dbReference type="Pfam" id="PF10502"/>
    </source>
</evidence>
<dbReference type="OrthoDB" id="9802919at2"/>
<dbReference type="GO" id="GO:0004252">
    <property type="term" value="F:serine-type endopeptidase activity"/>
    <property type="evidence" value="ECO:0007669"/>
    <property type="project" value="InterPro"/>
</dbReference>
<feature type="transmembrane region" description="Helical" evidence="8">
    <location>
        <begin position="9"/>
        <end position="30"/>
    </location>
</feature>
<dbReference type="GO" id="GO:0009003">
    <property type="term" value="F:signal peptidase activity"/>
    <property type="evidence" value="ECO:0007669"/>
    <property type="project" value="UniProtKB-EC"/>
</dbReference>
<evidence type="ECO:0000256" key="4">
    <source>
        <dbReference type="ARBA" id="ARBA00013208"/>
    </source>
</evidence>
<dbReference type="EC" id="3.4.21.89" evidence="4 8"/>
<dbReference type="RefSeq" id="WP_086950646.1">
    <property type="nucleotide sequence ID" value="NZ_FWFD01000007.1"/>
</dbReference>
<keyword evidence="12" id="KW-1185">Reference proteome</keyword>
<dbReference type="GO" id="GO:0006465">
    <property type="term" value="P:signal peptide processing"/>
    <property type="evidence" value="ECO:0007669"/>
    <property type="project" value="InterPro"/>
</dbReference>
<comment type="subcellular location">
    <subcellularLocation>
        <location evidence="2">Cell membrane</location>
        <topology evidence="2">Single-pass type II membrane protein</topology>
    </subcellularLocation>
    <subcellularLocation>
        <location evidence="9">Membrane</location>
        <topology evidence="9">Single-pass type II membrane protein</topology>
    </subcellularLocation>
</comment>
<dbReference type="PANTHER" id="PTHR43390:SF1">
    <property type="entry name" value="CHLOROPLAST PROCESSING PEPTIDASE"/>
    <property type="match status" value="1"/>
</dbReference>
<proteinExistence type="inferred from homology"/>
<gene>
    <name evidence="11" type="ORF">FM121_02840</name>
</gene>
<dbReference type="Proteomes" id="UP000195918">
    <property type="component" value="Unassembled WGS sequence"/>
</dbReference>
<dbReference type="InterPro" id="IPR019756">
    <property type="entry name" value="Pept_S26A_signal_pept_1_Ser-AS"/>
</dbReference>
<evidence type="ECO:0000256" key="5">
    <source>
        <dbReference type="ARBA" id="ARBA00022670"/>
    </source>
</evidence>
<dbReference type="InterPro" id="IPR019758">
    <property type="entry name" value="Pept_S26A_signal_pept_1_CS"/>
</dbReference>
<comment type="catalytic activity">
    <reaction evidence="1 8">
        <text>Cleavage of hydrophobic, N-terminal signal or leader sequences from secreted and periplasmic proteins.</text>
        <dbReference type="EC" id="3.4.21.89"/>
    </reaction>
</comment>
<organism evidence="11 12">
    <name type="scientific">Vagococcus fluvialis bH819</name>
    <dbReference type="NCBI Taxonomy" id="1255619"/>
    <lineage>
        <taxon>Bacteria</taxon>
        <taxon>Bacillati</taxon>
        <taxon>Bacillota</taxon>
        <taxon>Bacilli</taxon>
        <taxon>Lactobacillales</taxon>
        <taxon>Enterococcaceae</taxon>
        <taxon>Vagococcus</taxon>
    </lineage>
</organism>
<dbReference type="PRINTS" id="PR00727">
    <property type="entry name" value="LEADERPTASE"/>
</dbReference>
<dbReference type="InterPro" id="IPR000223">
    <property type="entry name" value="Pept_S26A_signal_pept_1"/>
</dbReference>
<keyword evidence="8" id="KW-0812">Transmembrane</keyword>
<comment type="similarity">
    <text evidence="3 9">Belongs to the peptidase S26 family.</text>
</comment>
<feature type="active site" evidence="7">
    <location>
        <position position="75"/>
    </location>
</feature>
<name>A0A1X6WL56_9ENTE</name>
<keyword evidence="8" id="KW-0472">Membrane</keyword>
<reference evidence="12" key="1">
    <citation type="submission" date="2017-02" db="EMBL/GenBank/DDBJ databases">
        <authorList>
            <person name="Dridi B."/>
        </authorList>
    </citation>
    <scope>NUCLEOTIDE SEQUENCE [LARGE SCALE GENOMIC DNA]</scope>
    <source>
        <strain evidence="12">bH819</strain>
    </source>
</reference>
<keyword evidence="8" id="KW-1133">Transmembrane helix</keyword>
<evidence type="ECO:0000256" key="3">
    <source>
        <dbReference type="ARBA" id="ARBA00009370"/>
    </source>
</evidence>
<dbReference type="PANTHER" id="PTHR43390">
    <property type="entry name" value="SIGNAL PEPTIDASE I"/>
    <property type="match status" value="1"/>
</dbReference>
<evidence type="ECO:0000256" key="7">
    <source>
        <dbReference type="PIRSR" id="PIRSR600223-1"/>
    </source>
</evidence>
<evidence type="ECO:0000256" key="1">
    <source>
        <dbReference type="ARBA" id="ARBA00000677"/>
    </source>
</evidence>
<dbReference type="NCBIfam" id="TIGR02227">
    <property type="entry name" value="sigpep_I_bact"/>
    <property type="match status" value="1"/>
</dbReference>
<dbReference type="PROSITE" id="PS00761">
    <property type="entry name" value="SPASE_I_3"/>
    <property type="match status" value="1"/>
</dbReference>
<keyword evidence="6 8" id="KW-0378">Hydrolase</keyword>
<dbReference type="AlphaFoldDB" id="A0A1X6WL56"/>
<dbReference type="PROSITE" id="PS00760">
    <property type="entry name" value="SPASE_I_2"/>
    <property type="match status" value="1"/>
</dbReference>
<sequence>MIKHWIKELLWLVSLVAILVAIRVFVFSPIKVEGLSMMPTLVDGEKAIAYKLGDIKRFDVVPLQAPDDPSLFYVKRVIGLPGDTVEYKEDQLLINGQSLNEPYLTDYQQKWKDVGNIEPLTPNFTLSELTGQQTVPSNTYFVLGDNRRVSKDSRYPEVGFIPKDNIIGKAKVSFWPPEKWGMIK</sequence>
<keyword evidence="5 8" id="KW-0645">Protease</keyword>
<evidence type="ECO:0000256" key="2">
    <source>
        <dbReference type="ARBA" id="ARBA00004401"/>
    </source>
</evidence>
<dbReference type="InterPro" id="IPR036286">
    <property type="entry name" value="LexA/Signal_pep-like_sf"/>
</dbReference>
<evidence type="ECO:0000256" key="6">
    <source>
        <dbReference type="ARBA" id="ARBA00022801"/>
    </source>
</evidence>
<dbReference type="GO" id="GO:0005886">
    <property type="term" value="C:plasma membrane"/>
    <property type="evidence" value="ECO:0007669"/>
    <property type="project" value="UniProtKB-SubCell"/>
</dbReference>
<evidence type="ECO:0000256" key="8">
    <source>
        <dbReference type="RuleBase" id="RU003993"/>
    </source>
</evidence>
<feature type="active site" evidence="7">
    <location>
        <position position="36"/>
    </location>
</feature>
<dbReference type="CDD" id="cd06530">
    <property type="entry name" value="S26_SPase_I"/>
    <property type="match status" value="1"/>
</dbReference>
<evidence type="ECO:0000313" key="12">
    <source>
        <dbReference type="Proteomes" id="UP000195918"/>
    </source>
</evidence>